<dbReference type="EMBL" id="BNAH01000002">
    <property type="protein sequence ID" value="GHE81596.1"/>
    <property type="molecule type" value="Genomic_DNA"/>
</dbReference>
<evidence type="ECO:0000256" key="1">
    <source>
        <dbReference type="SAM" id="Phobius"/>
    </source>
</evidence>
<accession>A0ABQ3IGM6</accession>
<proteinExistence type="predicted"/>
<organism evidence="2 3">
    <name type="scientific">Thalassotalea profundi</name>
    <dbReference type="NCBI Taxonomy" id="2036687"/>
    <lineage>
        <taxon>Bacteria</taxon>
        <taxon>Pseudomonadati</taxon>
        <taxon>Pseudomonadota</taxon>
        <taxon>Gammaproteobacteria</taxon>
        <taxon>Alteromonadales</taxon>
        <taxon>Colwelliaceae</taxon>
        <taxon>Thalassotalea</taxon>
    </lineage>
</organism>
<keyword evidence="1" id="KW-0812">Transmembrane</keyword>
<evidence type="ECO:0000313" key="3">
    <source>
        <dbReference type="Proteomes" id="UP000626370"/>
    </source>
</evidence>
<keyword evidence="3" id="KW-1185">Reference proteome</keyword>
<keyword evidence="1" id="KW-0472">Membrane</keyword>
<protein>
    <recommendedName>
        <fullName evidence="4">Lipoprotein</fullName>
    </recommendedName>
</protein>
<dbReference type="Proteomes" id="UP000626370">
    <property type="component" value="Unassembled WGS sequence"/>
</dbReference>
<keyword evidence="1" id="KW-1133">Transmembrane helix</keyword>
<comment type="caution">
    <text evidence="2">The sequence shown here is derived from an EMBL/GenBank/DDBJ whole genome shotgun (WGS) entry which is preliminary data.</text>
</comment>
<feature type="transmembrane region" description="Helical" evidence="1">
    <location>
        <begin position="7"/>
        <end position="25"/>
    </location>
</feature>
<dbReference type="RefSeq" id="WP_189376745.1">
    <property type="nucleotide sequence ID" value="NZ_BNAH01000002.1"/>
</dbReference>
<evidence type="ECO:0000313" key="2">
    <source>
        <dbReference type="EMBL" id="GHE81596.1"/>
    </source>
</evidence>
<feature type="transmembrane region" description="Helical" evidence="1">
    <location>
        <begin position="45"/>
        <end position="68"/>
    </location>
</feature>
<reference evidence="3" key="1">
    <citation type="journal article" date="2019" name="Int. J. Syst. Evol. Microbiol.">
        <title>The Global Catalogue of Microorganisms (GCM) 10K type strain sequencing project: providing services to taxonomists for standard genome sequencing and annotation.</title>
        <authorList>
            <consortium name="The Broad Institute Genomics Platform"/>
            <consortium name="The Broad Institute Genome Sequencing Center for Infectious Disease"/>
            <person name="Wu L."/>
            <person name="Ma J."/>
        </authorList>
    </citation>
    <scope>NUCLEOTIDE SEQUENCE [LARGE SCALE GENOMIC DNA]</scope>
    <source>
        <strain evidence="3">CGMCC 1.15922</strain>
    </source>
</reference>
<name>A0ABQ3IGM6_9GAMM</name>
<sequence length="135" mass="14705">MFKVNKKFGSLVFGCVFAASYIWLVNIGSTTSFFDTIPPPSGFSIAHYSGGVTASLAILFSGILLVIMTKGFNVCASEHPFWLALPSIYLISLTAFSAFELLPSMLYAAIPTFLILVLTAVYFRISRQKKSSKTA</sequence>
<gene>
    <name evidence="2" type="ORF">GCM10011501_07310</name>
</gene>
<feature type="transmembrane region" description="Helical" evidence="1">
    <location>
        <begin position="80"/>
        <end position="99"/>
    </location>
</feature>
<feature type="transmembrane region" description="Helical" evidence="1">
    <location>
        <begin position="105"/>
        <end position="123"/>
    </location>
</feature>
<evidence type="ECO:0008006" key="4">
    <source>
        <dbReference type="Google" id="ProtNLM"/>
    </source>
</evidence>